<dbReference type="Pfam" id="PF00482">
    <property type="entry name" value="T2SSF"/>
    <property type="match status" value="2"/>
</dbReference>
<dbReference type="OrthoDB" id="9805682at2"/>
<evidence type="ECO:0000256" key="2">
    <source>
        <dbReference type="ARBA" id="ARBA00005745"/>
    </source>
</evidence>
<protein>
    <submittedName>
        <fullName evidence="10">Type II secretion system F family protein</fullName>
    </submittedName>
</protein>
<evidence type="ECO:0000259" key="9">
    <source>
        <dbReference type="Pfam" id="PF00482"/>
    </source>
</evidence>
<keyword evidence="3" id="KW-1003">Cell membrane</keyword>
<reference evidence="10 11" key="1">
    <citation type="submission" date="2018-04" db="EMBL/GenBank/DDBJ databases">
        <title>Massilia violaceinigra sp. nov., a novel purple-pigmented bacterium isolated from Tianshan glacier, Xinjiang, China.</title>
        <authorList>
            <person name="Wang H."/>
        </authorList>
    </citation>
    <scope>NUCLEOTIDE SEQUENCE [LARGE SCALE GENOMIC DNA]</scope>
    <source>
        <strain evidence="10 11">B448-2</strain>
    </source>
</reference>
<dbReference type="FunFam" id="1.20.81.30:FF:000001">
    <property type="entry name" value="Type II secretion system protein F"/>
    <property type="match status" value="1"/>
</dbReference>
<evidence type="ECO:0000256" key="5">
    <source>
        <dbReference type="ARBA" id="ARBA00022692"/>
    </source>
</evidence>
<gene>
    <name evidence="10" type="ORF">C7C56_014230</name>
</gene>
<evidence type="ECO:0000313" key="11">
    <source>
        <dbReference type="Proteomes" id="UP000241421"/>
    </source>
</evidence>
<dbReference type="RefSeq" id="WP_106758041.1">
    <property type="nucleotide sequence ID" value="NZ_PXWF02000233.1"/>
</dbReference>
<dbReference type="InterPro" id="IPR003004">
    <property type="entry name" value="GspF/PilC"/>
</dbReference>
<feature type="domain" description="Type II secretion system protein GspF" evidence="9">
    <location>
        <begin position="66"/>
        <end position="188"/>
    </location>
</feature>
<keyword evidence="7 8" id="KW-0472">Membrane</keyword>
<dbReference type="PANTHER" id="PTHR30012">
    <property type="entry name" value="GENERAL SECRETION PATHWAY PROTEIN"/>
    <property type="match status" value="1"/>
</dbReference>
<dbReference type="InterPro" id="IPR018076">
    <property type="entry name" value="T2SS_GspF_dom"/>
</dbReference>
<dbReference type="Proteomes" id="UP000241421">
    <property type="component" value="Unassembled WGS sequence"/>
</dbReference>
<dbReference type="PRINTS" id="PR00812">
    <property type="entry name" value="BCTERIALGSPF"/>
</dbReference>
<feature type="domain" description="Type II secretion system protein GspF" evidence="9">
    <location>
        <begin position="269"/>
        <end position="390"/>
    </location>
</feature>
<evidence type="ECO:0000256" key="4">
    <source>
        <dbReference type="ARBA" id="ARBA00022519"/>
    </source>
</evidence>
<evidence type="ECO:0000256" key="1">
    <source>
        <dbReference type="ARBA" id="ARBA00004429"/>
    </source>
</evidence>
<keyword evidence="11" id="KW-1185">Reference proteome</keyword>
<sequence>MAQYAYRAMDAAGRLVPGSMEASNSADLELRLHRMELDLVDFRPTGRPAPGFGQRTVRRKELINFCFHMEQMTAAGVPMLEALGDLRDSCEHARLRDVVSDLIESIEGGQPLSRALSHHDRVFDGTFTSLIAAGESSGRLDEVLRKLSESIKWQDELAAQTKRILIYPLVVGVVVLAVTFFLMIFLVPQLTAFIGNMGGVLPLQTRVLIAVSSVFINYWYLILALPVLAWAAARLWLRHSETARYTADGLKLRLFVVGPVLRKITLARFATYFGLMYGSGIAILDCIRLSEGIVNNRVIAAGLGRAARYISEGQSVTAAFQNAGIFPPLVIRMLKVGEATGSLDAALRNVSYFYHREVRETIEKVQAMIEPAMTVILGLLLGWIMLSVLGPIYDTISQIKT</sequence>
<evidence type="ECO:0000256" key="7">
    <source>
        <dbReference type="ARBA" id="ARBA00023136"/>
    </source>
</evidence>
<feature type="transmembrane region" description="Helical" evidence="8">
    <location>
        <begin position="207"/>
        <end position="231"/>
    </location>
</feature>
<dbReference type="AlphaFoldDB" id="A0A2U2HJN0"/>
<dbReference type="Gene3D" id="1.20.81.30">
    <property type="entry name" value="Type II secretion system (T2SS), domain F"/>
    <property type="match status" value="2"/>
</dbReference>
<keyword evidence="6 8" id="KW-1133">Transmembrane helix</keyword>
<evidence type="ECO:0000313" key="10">
    <source>
        <dbReference type="EMBL" id="PWF47720.1"/>
    </source>
</evidence>
<dbReference type="PANTHER" id="PTHR30012:SF0">
    <property type="entry name" value="TYPE II SECRETION SYSTEM PROTEIN F-RELATED"/>
    <property type="match status" value="1"/>
</dbReference>
<dbReference type="InterPro" id="IPR042094">
    <property type="entry name" value="T2SS_GspF_sf"/>
</dbReference>
<comment type="similarity">
    <text evidence="2">Belongs to the GSP F family.</text>
</comment>
<dbReference type="EMBL" id="PXWF02000233">
    <property type="protein sequence ID" value="PWF47720.1"/>
    <property type="molecule type" value="Genomic_DNA"/>
</dbReference>
<evidence type="ECO:0000256" key="6">
    <source>
        <dbReference type="ARBA" id="ARBA00022989"/>
    </source>
</evidence>
<evidence type="ECO:0000256" key="3">
    <source>
        <dbReference type="ARBA" id="ARBA00022475"/>
    </source>
</evidence>
<name>A0A2U2HJN0_9BURK</name>
<dbReference type="GO" id="GO:0005886">
    <property type="term" value="C:plasma membrane"/>
    <property type="evidence" value="ECO:0007669"/>
    <property type="project" value="UniProtKB-SubCell"/>
</dbReference>
<accession>A0A2U2HJN0</accession>
<organism evidence="10 11">
    <name type="scientific">Massilia glaciei</name>
    <dbReference type="NCBI Taxonomy" id="1524097"/>
    <lineage>
        <taxon>Bacteria</taxon>
        <taxon>Pseudomonadati</taxon>
        <taxon>Pseudomonadota</taxon>
        <taxon>Betaproteobacteria</taxon>
        <taxon>Burkholderiales</taxon>
        <taxon>Oxalobacteraceae</taxon>
        <taxon>Telluria group</taxon>
        <taxon>Massilia</taxon>
    </lineage>
</organism>
<feature type="transmembrane region" description="Helical" evidence="8">
    <location>
        <begin position="164"/>
        <end position="187"/>
    </location>
</feature>
<feature type="transmembrane region" description="Helical" evidence="8">
    <location>
        <begin position="372"/>
        <end position="393"/>
    </location>
</feature>
<keyword evidence="4" id="KW-0997">Cell inner membrane</keyword>
<keyword evidence="5 8" id="KW-0812">Transmembrane</keyword>
<comment type="caution">
    <text evidence="10">The sequence shown here is derived from an EMBL/GenBank/DDBJ whole genome shotgun (WGS) entry which is preliminary data.</text>
</comment>
<comment type="subcellular location">
    <subcellularLocation>
        <location evidence="1">Cell inner membrane</location>
        <topology evidence="1">Multi-pass membrane protein</topology>
    </subcellularLocation>
</comment>
<proteinExistence type="inferred from homology"/>
<evidence type="ECO:0000256" key="8">
    <source>
        <dbReference type="SAM" id="Phobius"/>
    </source>
</evidence>